<organism evidence="10 11">
    <name type="scientific">Methanobrevibacter oralis</name>
    <dbReference type="NCBI Taxonomy" id="66851"/>
    <lineage>
        <taxon>Archaea</taxon>
        <taxon>Methanobacteriati</taxon>
        <taxon>Methanobacteriota</taxon>
        <taxon>Methanomada group</taxon>
        <taxon>Methanobacteria</taxon>
        <taxon>Methanobacteriales</taxon>
        <taxon>Methanobacteriaceae</taxon>
        <taxon>Methanobrevibacter</taxon>
    </lineage>
</organism>
<keyword evidence="6 7" id="KW-0472">Membrane</keyword>
<feature type="transmembrane region" description="Helical" evidence="7">
    <location>
        <begin position="133"/>
        <end position="151"/>
    </location>
</feature>
<dbReference type="GO" id="GO:0016020">
    <property type="term" value="C:membrane"/>
    <property type="evidence" value="ECO:0007669"/>
    <property type="project" value="UniProtKB-SubCell"/>
</dbReference>
<comment type="subcellular location">
    <subcellularLocation>
        <location evidence="1">Membrane</location>
        <topology evidence="1">Multi-pass membrane protein</topology>
    </subcellularLocation>
</comment>
<feature type="transmembrane region" description="Helical" evidence="7">
    <location>
        <begin position="21"/>
        <end position="45"/>
    </location>
</feature>
<dbReference type="OrthoDB" id="121502at2157"/>
<protein>
    <submittedName>
        <fullName evidence="10">ABC transporter ATP-binding protein</fullName>
    </submittedName>
</protein>
<dbReference type="InterPro" id="IPR027417">
    <property type="entry name" value="P-loop_NTPase"/>
</dbReference>
<sequence length="576" mass="66947">MFKDLLLLAGKRRNKLIFASFLHFLSSGMSIVPFFMIYLIILIFFQDSIDFYYLALILITIPIVYALEFFVMMFAYNISHRAAYEIIYEVRIELANHLITLPLSNFQEKHTGDFETVLNENSEILELFLAHHLPEMISTIFVPFFTALFLFYIDWRMALICLIPIILAFIPILSQLKSLNDMINNHLKAQSYLNSTILEYVMGIKVIKVFNRSKDSFDKYKNAALKWNISMKNWSTQRALPFTLYQAFIGSTLLFIIPSGFYFYINGTLTIESFILFMIIGPIFGNQFMRIYEFIRYNMEERESLNRINQVLSLQSIEDNDKSIILDDINYIEFQNLSFSYDNQIKVLKNLNILFVEGKKYALVGPSGSGKTTITRLILRFWDDYEGKIKINNIDIKEIPLKKLLSFISIVFQNNFLFNDTVFENIRIGNPNASLEDVIKVSKETFCHEFIENLPKGYDTVVGEGGTKLSNGEKQRIAIARAILKDAPLIILDEFTGFIDAENEYLIQKALDRLTKNKTVIIIAHKLSTIKNVDHIFVLNNGEIVEEGNHETLMDLNDYYKKLWDIHSSTDKWKVK</sequence>
<dbReference type="InterPro" id="IPR003593">
    <property type="entry name" value="AAA+_ATPase"/>
</dbReference>
<dbReference type="InterPro" id="IPR011527">
    <property type="entry name" value="ABC1_TM_dom"/>
</dbReference>
<dbReference type="SUPFAM" id="SSF52540">
    <property type="entry name" value="P-loop containing nucleoside triphosphate hydrolases"/>
    <property type="match status" value="1"/>
</dbReference>
<evidence type="ECO:0000256" key="6">
    <source>
        <dbReference type="ARBA" id="ARBA00023136"/>
    </source>
</evidence>
<feature type="transmembrane region" description="Helical" evidence="7">
    <location>
        <begin position="242"/>
        <end position="265"/>
    </location>
</feature>
<keyword evidence="2 7" id="KW-0812">Transmembrane</keyword>
<keyword evidence="4 10" id="KW-0067">ATP-binding</keyword>
<dbReference type="Proteomes" id="UP000077428">
    <property type="component" value="Unassembled WGS sequence"/>
</dbReference>
<dbReference type="GO" id="GO:0015421">
    <property type="term" value="F:ABC-type oligopeptide transporter activity"/>
    <property type="evidence" value="ECO:0007669"/>
    <property type="project" value="TreeGrafter"/>
</dbReference>
<evidence type="ECO:0000313" key="10">
    <source>
        <dbReference type="EMBL" id="KZX10511.1"/>
    </source>
</evidence>
<gene>
    <name evidence="10" type="ORF">MBORA_18420</name>
</gene>
<keyword evidence="11" id="KW-1185">Reference proteome</keyword>
<dbReference type="STRING" id="66851.MBORA_18420"/>
<dbReference type="Gene3D" id="3.40.50.300">
    <property type="entry name" value="P-loop containing nucleotide triphosphate hydrolases"/>
    <property type="match status" value="1"/>
</dbReference>
<evidence type="ECO:0000256" key="5">
    <source>
        <dbReference type="ARBA" id="ARBA00022989"/>
    </source>
</evidence>
<dbReference type="CDD" id="cd07346">
    <property type="entry name" value="ABC_6TM_exporters"/>
    <property type="match status" value="1"/>
</dbReference>
<dbReference type="SUPFAM" id="SSF90123">
    <property type="entry name" value="ABC transporter transmembrane region"/>
    <property type="match status" value="1"/>
</dbReference>
<dbReference type="PATRIC" id="fig|66851.6.peg.2011"/>
<dbReference type="InterPro" id="IPR036640">
    <property type="entry name" value="ABC1_TM_sf"/>
</dbReference>
<keyword evidence="3" id="KW-0547">Nucleotide-binding</keyword>
<dbReference type="GO" id="GO:0016887">
    <property type="term" value="F:ATP hydrolysis activity"/>
    <property type="evidence" value="ECO:0007669"/>
    <property type="project" value="InterPro"/>
</dbReference>
<evidence type="ECO:0000256" key="3">
    <source>
        <dbReference type="ARBA" id="ARBA00022741"/>
    </source>
</evidence>
<dbReference type="InterPro" id="IPR003439">
    <property type="entry name" value="ABC_transporter-like_ATP-bd"/>
</dbReference>
<feature type="transmembrane region" description="Helical" evidence="7">
    <location>
        <begin position="157"/>
        <end position="176"/>
    </location>
</feature>
<proteinExistence type="predicted"/>
<dbReference type="PROSITE" id="PS50929">
    <property type="entry name" value="ABC_TM1F"/>
    <property type="match status" value="1"/>
</dbReference>
<dbReference type="FunFam" id="3.40.50.300:FF:000218">
    <property type="entry name" value="Multidrug ABC transporter ATP-binding protein"/>
    <property type="match status" value="1"/>
</dbReference>
<dbReference type="PANTHER" id="PTHR43394:SF1">
    <property type="entry name" value="ATP-BINDING CASSETTE SUB-FAMILY B MEMBER 10, MITOCHONDRIAL"/>
    <property type="match status" value="1"/>
</dbReference>
<feature type="transmembrane region" description="Helical" evidence="7">
    <location>
        <begin position="271"/>
        <end position="289"/>
    </location>
</feature>
<name>A0A165ZBW6_METOA</name>
<keyword evidence="5 7" id="KW-1133">Transmembrane helix</keyword>
<evidence type="ECO:0000259" key="8">
    <source>
        <dbReference type="PROSITE" id="PS50893"/>
    </source>
</evidence>
<dbReference type="Pfam" id="PF00005">
    <property type="entry name" value="ABC_tran"/>
    <property type="match status" value="1"/>
</dbReference>
<comment type="caution">
    <text evidence="10">The sequence shown here is derived from an EMBL/GenBank/DDBJ whole genome shotgun (WGS) entry which is preliminary data.</text>
</comment>
<accession>A0A165ZBW6</accession>
<feature type="domain" description="ABC transporter" evidence="8">
    <location>
        <begin position="332"/>
        <end position="566"/>
    </location>
</feature>
<evidence type="ECO:0000256" key="2">
    <source>
        <dbReference type="ARBA" id="ARBA00022692"/>
    </source>
</evidence>
<evidence type="ECO:0000256" key="7">
    <source>
        <dbReference type="SAM" id="Phobius"/>
    </source>
</evidence>
<evidence type="ECO:0000313" key="11">
    <source>
        <dbReference type="Proteomes" id="UP000077428"/>
    </source>
</evidence>
<dbReference type="GO" id="GO:0005524">
    <property type="term" value="F:ATP binding"/>
    <property type="evidence" value="ECO:0007669"/>
    <property type="project" value="UniProtKB-KW"/>
</dbReference>
<dbReference type="InterPro" id="IPR039421">
    <property type="entry name" value="Type_1_exporter"/>
</dbReference>
<dbReference type="AlphaFoldDB" id="A0A165ZBW6"/>
<feature type="transmembrane region" description="Helical" evidence="7">
    <location>
        <begin position="51"/>
        <end position="76"/>
    </location>
</feature>
<dbReference type="SMART" id="SM00382">
    <property type="entry name" value="AAA"/>
    <property type="match status" value="1"/>
</dbReference>
<dbReference type="EMBL" id="LWMU01000114">
    <property type="protein sequence ID" value="KZX10511.1"/>
    <property type="molecule type" value="Genomic_DNA"/>
</dbReference>
<dbReference type="PROSITE" id="PS50893">
    <property type="entry name" value="ABC_TRANSPORTER_2"/>
    <property type="match status" value="1"/>
</dbReference>
<dbReference type="Pfam" id="PF00664">
    <property type="entry name" value="ABC_membrane"/>
    <property type="match status" value="1"/>
</dbReference>
<evidence type="ECO:0000256" key="1">
    <source>
        <dbReference type="ARBA" id="ARBA00004141"/>
    </source>
</evidence>
<dbReference type="Gene3D" id="1.20.1560.10">
    <property type="entry name" value="ABC transporter type 1, transmembrane domain"/>
    <property type="match status" value="1"/>
</dbReference>
<reference evidence="11" key="1">
    <citation type="journal article" date="2016" name="Genome Announc.">
        <title>Draft Genome Sequences of Methanobrevibacter curvatus DSM11111, Methanobrevibacter cuticularis DSM11139, Methanobrevibacter filiformis DSM11501, and Methanobrevibacter oralis DSM7256.</title>
        <authorList>
            <person name="Poehlein A."/>
            <person name="Seedorf H."/>
        </authorList>
    </citation>
    <scope>NUCLEOTIDE SEQUENCE [LARGE SCALE GENOMIC DNA]</scope>
    <source>
        <strain evidence="11">DSM 7256 / JCM 30027 / ZR</strain>
    </source>
</reference>
<evidence type="ECO:0000256" key="4">
    <source>
        <dbReference type="ARBA" id="ARBA00022840"/>
    </source>
</evidence>
<feature type="domain" description="ABC transmembrane type-1" evidence="9">
    <location>
        <begin position="17"/>
        <end position="291"/>
    </location>
</feature>
<evidence type="ECO:0000259" key="9">
    <source>
        <dbReference type="PROSITE" id="PS50929"/>
    </source>
</evidence>
<dbReference type="PANTHER" id="PTHR43394">
    <property type="entry name" value="ATP-DEPENDENT PERMEASE MDL1, MITOCHONDRIAL"/>
    <property type="match status" value="1"/>
</dbReference>
<dbReference type="RefSeq" id="WP_082853411.1">
    <property type="nucleotide sequence ID" value="NZ_LT985172.1"/>
</dbReference>